<dbReference type="OrthoDB" id="3859381at2759"/>
<proteinExistence type="predicted"/>
<organism evidence="2 3">
    <name type="scientific">Hortaea werneckii</name>
    <name type="common">Black yeast</name>
    <name type="synonym">Cladosporium werneckii</name>
    <dbReference type="NCBI Taxonomy" id="91943"/>
    <lineage>
        <taxon>Eukaryota</taxon>
        <taxon>Fungi</taxon>
        <taxon>Dikarya</taxon>
        <taxon>Ascomycota</taxon>
        <taxon>Pezizomycotina</taxon>
        <taxon>Dothideomycetes</taxon>
        <taxon>Dothideomycetidae</taxon>
        <taxon>Mycosphaerellales</taxon>
        <taxon>Teratosphaeriaceae</taxon>
        <taxon>Hortaea</taxon>
    </lineage>
</organism>
<reference evidence="2 3" key="1">
    <citation type="journal article" date="2018" name="BMC Genomics">
        <title>Genomic evidence for intraspecific hybridization in a clonal and extremely halotolerant yeast.</title>
        <authorList>
            <person name="Gostincar C."/>
            <person name="Stajich J.E."/>
            <person name="Zupancic J."/>
            <person name="Zalar P."/>
            <person name="Gunde-Cimerman N."/>
        </authorList>
    </citation>
    <scope>NUCLEOTIDE SEQUENCE [LARGE SCALE GENOMIC DNA]</scope>
    <source>
        <strain evidence="2 3">EXF-6656</strain>
    </source>
</reference>
<dbReference type="EMBL" id="QWIJ01001595">
    <property type="protein sequence ID" value="RMX74198.1"/>
    <property type="molecule type" value="Genomic_DNA"/>
</dbReference>
<feature type="region of interest" description="Disordered" evidence="1">
    <location>
        <begin position="248"/>
        <end position="283"/>
    </location>
</feature>
<evidence type="ECO:0000313" key="2">
    <source>
        <dbReference type="EMBL" id="RMX74198.1"/>
    </source>
</evidence>
<protein>
    <submittedName>
        <fullName evidence="2">Uncharacterized protein</fullName>
    </submittedName>
</protein>
<dbReference type="AlphaFoldDB" id="A0A3M6W6U9"/>
<feature type="compositionally biased region" description="Polar residues" evidence="1">
    <location>
        <begin position="93"/>
        <end position="105"/>
    </location>
</feature>
<name>A0A3M6W6U9_HORWE</name>
<evidence type="ECO:0000313" key="3">
    <source>
        <dbReference type="Proteomes" id="UP000281245"/>
    </source>
</evidence>
<gene>
    <name evidence="2" type="ORF">D0869_12839</name>
</gene>
<sequence>MDSPAFATGLSLCHMLHSSDEADTHKPSFTNAVDPHVCAHSQESSTGLNVDMSGSSGQHMYGRYGQYDYPNTHPSYGYRQHPSRGAWPPGYPSSPTYHQHPQQYGPQAYPSTEDRQQSKEHQDRKRKREDTPESEKNVADKSKKLDWPFLRVFILDNAAVLLQNLCPKLYGVGTINNAGSKDRKYALILLLTQNSQVSGKRWRAAVTCDAVIVIEGPERVSSDLAVEDLQESVAARLSQVVGRAWERKRDTHTGSGNVGMEQDGTGTKFLSERVGGRGFGKRN</sequence>
<dbReference type="VEuPathDB" id="FungiDB:BTJ68_10821"/>
<evidence type="ECO:0000256" key="1">
    <source>
        <dbReference type="SAM" id="MobiDB-lite"/>
    </source>
</evidence>
<dbReference type="Proteomes" id="UP000281245">
    <property type="component" value="Unassembled WGS sequence"/>
</dbReference>
<comment type="caution">
    <text evidence="2">The sequence shown here is derived from an EMBL/GenBank/DDBJ whole genome shotgun (WGS) entry which is preliminary data.</text>
</comment>
<accession>A0A3M6W6U9</accession>
<feature type="compositionally biased region" description="Basic and acidic residues" evidence="1">
    <location>
        <begin position="112"/>
        <end position="140"/>
    </location>
</feature>
<feature type="region of interest" description="Disordered" evidence="1">
    <location>
        <begin position="72"/>
        <end position="140"/>
    </location>
</feature>